<evidence type="ECO:0000256" key="4">
    <source>
        <dbReference type="ARBA" id="ARBA00023163"/>
    </source>
</evidence>
<dbReference type="SUPFAM" id="SSF46785">
    <property type="entry name" value="Winged helix' DNA-binding domain"/>
    <property type="match status" value="1"/>
</dbReference>
<keyword evidence="3" id="KW-0238">DNA-binding</keyword>
<dbReference type="InterPro" id="IPR036388">
    <property type="entry name" value="WH-like_DNA-bd_sf"/>
</dbReference>
<sequence length="151" mass="16451">MYRLAEPDEARRREGDSMTGHSHDDAGRQSRRRGQGELETQVLASLCRAPGPVPASHVQEDLGGELAYTTVMTILTRLEAKGAVTRRRAGRSFQWTAVADEAGLAALRMRRLLDAESDREAVLASFVTALGPGDEQLLRHLLGRSAEDAEG</sequence>
<dbReference type="Gene3D" id="1.10.10.10">
    <property type="entry name" value="Winged helix-like DNA-binding domain superfamily/Winged helix DNA-binding domain"/>
    <property type="match status" value="1"/>
</dbReference>
<organism evidence="6 7">
    <name type="scientific">Streptomyces fradiae ATCC 10745 = DSM 40063</name>
    <dbReference type="NCBI Taxonomy" id="1319510"/>
    <lineage>
        <taxon>Bacteria</taxon>
        <taxon>Bacillati</taxon>
        <taxon>Actinomycetota</taxon>
        <taxon>Actinomycetes</taxon>
        <taxon>Kitasatosporales</taxon>
        <taxon>Streptomycetaceae</taxon>
        <taxon>Streptomyces</taxon>
    </lineage>
</organism>
<gene>
    <name evidence="6" type="ORF">K701_17060</name>
</gene>
<proteinExistence type="inferred from homology"/>
<evidence type="ECO:0000256" key="1">
    <source>
        <dbReference type="ARBA" id="ARBA00011046"/>
    </source>
</evidence>
<dbReference type="InterPro" id="IPR005650">
    <property type="entry name" value="BlaI_family"/>
</dbReference>
<evidence type="ECO:0000256" key="3">
    <source>
        <dbReference type="ARBA" id="ARBA00023125"/>
    </source>
</evidence>
<dbReference type="EMBL" id="ASYR01000021">
    <property type="protein sequence ID" value="KAF0648700.1"/>
    <property type="molecule type" value="Genomic_DNA"/>
</dbReference>
<evidence type="ECO:0000313" key="7">
    <source>
        <dbReference type="Proteomes" id="UP000731519"/>
    </source>
</evidence>
<dbReference type="InterPro" id="IPR036390">
    <property type="entry name" value="WH_DNA-bd_sf"/>
</dbReference>
<name>A0ABQ6XSI0_STRFR</name>
<comment type="similarity">
    <text evidence="1">Belongs to the BlaI transcriptional regulatory family.</text>
</comment>
<evidence type="ECO:0000313" key="6">
    <source>
        <dbReference type="EMBL" id="KAF0648700.1"/>
    </source>
</evidence>
<comment type="caution">
    <text evidence="6">The sequence shown here is derived from an EMBL/GenBank/DDBJ whole genome shotgun (WGS) entry which is preliminary data.</text>
</comment>
<accession>A0ABQ6XSI0</accession>
<dbReference type="Proteomes" id="UP000731519">
    <property type="component" value="Unassembled WGS sequence"/>
</dbReference>
<reference evidence="6 7" key="1">
    <citation type="submission" date="2013-05" db="EMBL/GenBank/DDBJ databases">
        <title>Genome Sequence of Streptomyces fradiae.</title>
        <authorList>
            <person name="Kirby R."/>
        </authorList>
    </citation>
    <scope>NUCLEOTIDE SEQUENCE [LARGE SCALE GENOMIC DNA]</scope>
    <source>
        <strain evidence="6 7">ATCC 10745</strain>
    </source>
</reference>
<evidence type="ECO:0008006" key="8">
    <source>
        <dbReference type="Google" id="ProtNLM"/>
    </source>
</evidence>
<evidence type="ECO:0000256" key="5">
    <source>
        <dbReference type="SAM" id="MobiDB-lite"/>
    </source>
</evidence>
<dbReference type="Pfam" id="PF03965">
    <property type="entry name" value="Penicillinase_R"/>
    <property type="match status" value="1"/>
</dbReference>
<feature type="compositionally biased region" description="Basic and acidic residues" evidence="5">
    <location>
        <begin position="1"/>
        <end position="28"/>
    </location>
</feature>
<feature type="region of interest" description="Disordered" evidence="5">
    <location>
        <begin position="1"/>
        <end position="36"/>
    </location>
</feature>
<protein>
    <recommendedName>
        <fullName evidence="8">Transcriptional regulator BlaI</fullName>
    </recommendedName>
</protein>
<keyword evidence="2" id="KW-0805">Transcription regulation</keyword>
<keyword evidence="7" id="KW-1185">Reference proteome</keyword>
<evidence type="ECO:0000256" key="2">
    <source>
        <dbReference type="ARBA" id="ARBA00023015"/>
    </source>
</evidence>
<keyword evidence="4" id="KW-0804">Transcription</keyword>